<evidence type="ECO:0000256" key="9">
    <source>
        <dbReference type="ARBA" id="ARBA00022958"/>
    </source>
</evidence>
<dbReference type="NCBIfam" id="TIGR00196">
    <property type="entry name" value="yjeF_cterm"/>
    <property type="match status" value="1"/>
</dbReference>
<evidence type="ECO:0000256" key="14">
    <source>
        <dbReference type="ARBA" id="ARBA00025153"/>
    </source>
</evidence>
<dbReference type="HAMAP" id="MF_01966">
    <property type="entry name" value="NADHX_epimerase"/>
    <property type="match status" value="1"/>
</dbReference>
<comment type="similarity">
    <text evidence="4 19">In the C-terminal section; belongs to the NnrD/CARKD family.</text>
</comment>
<feature type="binding site" evidence="18">
    <location>
        <position position="82"/>
    </location>
    <ligand>
        <name>K(+)</name>
        <dbReference type="ChEBI" id="CHEBI:29103"/>
    </ligand>
</feature>
<evidence type="ECO:0000256" key="16">
    <source>
        <dbReference type="ARBA" id="ARBA00049209"/>
    </source>
</evidence>
<comment type="similarity">
    <text evidence="17">Belongs to the NnrD/CARKD family.</text>
</comment>
<evidence type="ECO:0000256" key="13">
    <source>
        <dbReference type="ARBA" id="ARBA00023268"/>
    </source>
</evidence>
<keyword evidence="11 18" id="KW-0413">Isomerase</keyword>
<keyword evidence="12 17" id="KW-0456">Lyase</keyword>
<dbReference type="PROSITE" id="PS51383">
    <property type="entry name" value="YJEF_C_3"/>
    <property type="match status" value="1"/>
</dbReference>
<evidence type="ECO:0000256" key="12">
    <source>
        <dbReference type="ARBA" id="ARBA00023239"/>
    </source>
</evidence>
<name>A0A0C1ERK9_9BACT</name>
<dbReference type="GO" id="GO:0046496">
    <property type="term" value="P:nicotinamide nucleotide metabolic process"/>
    <property type="evidence" value="ECO:0007669"/>
    <property type="project" value="UniProtKB-UniRule"/>
</dbReference>
<dbReference type="NCBIfam" id="TIGR00197">
    <property type="entry name" value="yjeF_nterm"/>
    <property type="match status" value="1"/>
</dbReference>
<dbReference type="PROSITE" id="PS51385">
    <property type="entry name" value="YJEF_N"/>
    <property type="match status" value="1"/>
</dbReference>
<feature type="binding site" evidence="17">
    <location>
        <position position="283"/>
    </location>
    <ligand>
        <name>(6S)-NADPHX</name>
        <dbReference type="ChEBI" id="CHEBI:64076"/>
    </ligand>
</feature>
<dbReference type="SUPFAM" id="SSF53613">
    <property type="entry name" value="Ribokinase-like"/>
    <property type="match status" value="1"/>
</dbReference>
<evidence type="ECO:0000256" key="1">
    <source>
        <dbReference type="ARBA" id="ARBA00000013"/>
    </source>
</evidence>
<evidence type="ECO:0000256" key="8">
    <source>
        <dbReference type="ARBA" id="ARBA00022857"/>
    </source>
</evidence>
<dbReference type="GO" id="GO:0052855">
    <property type="term" value="F:ADP-dependent NAD(P)H-hydrate dehydratase activity"/>
    <property type="evidence" value="ECO:0007669"/>
    <property type="project" value="UniProtKB-UniRule"/>
</dbReference>
<gene>
    <name evidence="22" type="primary">nnr</name>
    <name evidence="17" type="synonym">nnrD</name>
    <name evidence="18" type="synonym">nnrE</name>
    <name evidence="22" type="ORF">DB43_DL00090</name>
</gene>
<dbReference type="GO" id="GO:0052856">
    <property type="term" value="F:NAD(P)HX epimerase activity"/>
    <property type="evidence" value="ECO:0007669"/>
    <property type="project" value="UniProtKB-UniRule"/>
</dbReference>
<evidence type="ECO:0000256" key="5">
    <source>
        <dbReference type="ARBA" id="ARBA00022723"/>
    </source>
</evidence>
<feature type="binding site" evidence="18">
    <location>
        <begin position="151"/>
        <end position="157"/>
    </location>
    <ligand>
        <name>(6S)-NADPHX</name>
        <dbReference type="ChEBI" id="CHEBI:64076"/>
    </ligand>
</feature>
<comment type="cofactor">
    <cofactor evidence="18 19">
        <name>K(+)</name>
        <dbReference type="ChEBI" id="CHEBI:29103"/>
    </cofactor>
    <text evidence="18 19">Binds 1 potassium ion per subunit.</text>
</comment>
<feature type="binding site" evidence="17">
    <location>
        <position position="395"/>
    </location>
    <ligand>
        <name>(6S)-NADPHX</name>
        <dbReference type="ChEBI" id="CHEBI:64076"/>
    </ligand>
</feature>
<dbReference type="Gene3D" id="3.40.1190.20">
    <property type="match status" value="1"/>
</dbReference>
<evidence type="ECO:0000256" key="18">
    <source>
        <dbReference type="HAMAP-Rule" id="MF_01966"/>
    </source>
</evidence>
<keyword evidence="10 17" id="KW-0520">NAD</keyword>
<keyword evidence="6 17" id="KW-0547">Nucleotide-binding</keyword>
<evidence type="ECO:0000259" key="20">
    <source>
        <dbReference type="PROSITE" id="PS51383"/>
    </source>
</evidence>
<dbReference type="InterPro" id="IPR004443">
    <property type="entry name" value="YjeF_N_dom"/>
</dbReference>
<comment type="subunit">
    <text evidence="17">Homotetramer.</text>
</comment>
<comment type="caution">
    <text evidence="18">Lacks conserved residue(s) required for the propagation of feature annotation.</text>
</comment>
<keyword evidence="7 17" id="KW-0067">ATP-binding</keyword>
<dbReference type="PATRIC" id="fig|83552.4.peg.44"/>
<comment type="catalytic activity">
    <reaction evidence="16 17 19">
        <text>(6S)-NADPHX + ADP = AMP + phosphate + NADPH + H(+)</text>
        <dbReference type="Rhea" id="RHEA:32235"/>
        <dbReference type="ChEBI" id="CHEBI:15378"/>
        <dbReference type="ChEBI" id="CHEBI:43474"/>
        <dbReference type="ChEBI" id="CHEBI:57783"/>
        <dbReference type="ChEBI" id="CHEBI:64076"/>
        <dbReference type="ChEBI" id="CHEBI:456215"/>
        <dbReference type="ChEBI" id="CHEBI:456216"/>
        <dbReference type="EC" id="4.2.1.136"/>
    </reaction>
</comment>
<dbReference type="InterPro" id="IPR030677">
    <property type="entry name" value="Nnr"/>
</dbReference>
<accession>A0A0C1ERK9</accession>
<feature type="binding site" evidence="17">
    <location>
        <begin position="433"/>
        <end position="437"/>
    </location>
    <ligand>
        <name>AMP</name>
        <dbReference type="ChEBI" id="CHEBI:456215"/>
    </ligand>
</feature>
<keyword evidence="8 17" id="KW-0521">NADP</keyword>
<dbReference type="InterPro" id="IPR036652">
    <property type="entry name" value="YjeF_N_dom_sf"/>
</dbReference>
<evidence type="ECO:0000256" key="7">
    <source>
        <dbReference type="ARBA" id="ARBA00022840"/>
    </source>
</evidence>
<comment type="similarity">
    <text evidence="18">Belongs to the NnrE/AIBP family.</text>
</comment>
<comment type="cofactor">
    <cofactor evidence="17">
        <name>Mg(2+)</name>
        <dbReference type="ChEBI" id="CHEBI:18420"/>
    </cofactor>
</comment>
<evidence type="ECO:0000256" key="3">
    <source>
        <dbReference type="ARBA" id="ARBA00006001"/>
    </source>
</evidence>
<evidence type="ECO:0000256" key="19">
    <source>
        <dbReference type="PIRNR" id="PIRNR017184"/>
    </source>
</evidence>
<comment type="catalytic activity">
    <reaction evidence="15 17 19">
        <text>(6S)-NADHX + ADP = AMP + phosphate + NADH + H(+)</text>
        <dbReference type="Rhea" id="RHEA:32223"/>
        <dbReference type="ChEBI" id="CHEBI:15378"/>
        <dbReference type="ChEBI" id="CHEBI:43474"/>
        <dbReference type="ChEBI" id="CHEBI:57945"/>
        <dbReference type="ChEBI" id="CHEBI:64074"/>
        <dbReference type="ChEBI" id="CHEBI:456215"/>
        <dbReference type="ChEBI" id="CHEBI:456216"/>
        <dbReference type="EC" id="4.2.1.136"/>
    </reaction>
</comment>
<dbReference type="InterPro" id="IPR017953">
    <property type="entry name" value="Carbohydrate_kinase_pred_CS"/>
</dbReference>
<evidence type="ECO:0000256" key="17">
    <source>
        <dbReference type="HAMAP-Rule" id="MF_01965"/>
    </source>
</evidence>
<proteinExistence type="inferred from homology"/>
<dbReference type="EC" id="5.1.99.6" evidence="19"/>
<dbReference type="EC" id="4.2.1.136" evidence="19"/>
<evidence type="ECO:0000313" key="22">
    <source>
        <dbReference type="EMBL" id="KIA78739.1"/>
    </source>
</evidence>
<feature type="binding site" evidence="17">
    <location>
        <position position="463"/>
    </location>
    <ligand>
        <name>(6S)-NADPHX</name>
        <dbReference type="ChEBI" id="CHEBI:64076"/>
    </ligand>
</feature>
<dbReference type="Gene3D" id="3.40.50.10260">
    <property type="entry name" value="YjeF N-terminal domain"/>
    <property type="match status" value="1"/>
</dbReference>
<dbReference type="Pfam" id="PF01256">
    <property type="entry name" value="Carb_kinase"/>
    <property type="match status" value="1"/>
</dbReference>
<organism evidence="22 23">
    <name type="scientific">Parachlamydia acanthamoebae</name>
    <dbReference type="NCBI Taxonomy" id="83552"/>
    <lineage>
        <taxon>Bacteria</taxon>
        <taxon>Pseudomonadati</taxon>
        <taxon>Chlamydiota</taxon>
        <taxon>Chlamydiia</taxon>
        <taxon>Parachlamydiales</taxon>
        <taxon>Parachlamydiaceae</taxon>
        <taxon>Parachlamydia</taxon>
    </lineage>
</organism>
<dbReference type="HAMAP" id="MF_01965">
    <property type="entry name" value="NADHX_dehydratase"/>
    <property type="match status" value="1"/>
</dbReference>
<keyword evidence="13" id="KW-0511">Multifunctional enzyme</keyword>
<evidence type="ECO:0000256" key="10">
    <source>
        <dbReference type="ARBA" id="ARBA00023027"/>
    </source>
</evidence>
<feature type="binding site" evidence="18">
    <location>
        <position position="184"/>
    </location>
    <ligand>
        <name>K(+)</name>
        <dbReference type="ChEBI" id="CHEBI:29103"/>
    </ligand>
</feature>
<comment type="caution">
    <text evidence="22">The sequence shown here is derived from an EMBL/GenBank/DDBJ whole genome shotgun (WGS) entry which is preliminary data.</text>
</comment>
<keyword evidence="5 18" id="KW-0479">Metal-binding</keyword>
<sequence>MQLKKNTCKNRINSFTRKRVIVMKVVSPKQMMQIEADAYRNGSSESDFMEEAGSGVALFVHELVEKYDLDRQVTLLCGKGNNAGDAYVAGIHLMHLDYEVLGLQLSPLEECSHLCKQNYHRFLMEGGRVAHVDGANPPFLQTGVIVDGIFGTGFHGKIEDPAYQAAIKHANLSGLPIIAIDIPSGLNGETGEVSGEAIQATETIFLGLPKTGFFLQDGWNHVGKLRYVDFGLPGTYIEKSAEELIMLSPDIISPLIPKITRNRDKYERGQVVGLAGSPGMPGAALLASLAALRGGAGIVRLLYPDGMHNELAASAYELIKIPYQHDDPNTILNVLNYAAATFIGPGIGRTAETIQLLKNIFPHLEKPCVIDADALTLIAQENIPLPSCPTILTPHLHELLRLLKLPESENRTPELLKACENYAKKNHVTLLLKGGPTFIFSPETQTCVNPTGTPGMATAGSGDVLTGLIAALLAQKLPPHEAACLGVYLHGIAGEQAAEEYTPHVMIASDIITYFPEAYRLKEF</sequence>
<feature type="domain" description="YjeF C-terminal" evidence="20">
    <location>
        <begin position="248"/>
        <end position="522"/>
    </location>
</feature>
<dbReference type="AlphaFoldDB" id="A0A0C1ERK9"/>
<feature type="binding site" evidence="18">
    <location>
        <position position="181"/>
    </location>
    <ligand>
        <name>(6S)-NADPHX</name>
        <dbReference type="ChEBI" id="CHEBI:64076"/>
    </ligand>
</feature>
<keyword evidence="9 18" id="KW-0630">Potassium</keyword>
<evidence type="ECO:0000256" key="4">
    <source>
        <dbReference type="ARBA" id="ARBA00009524"/>
    </source>
</evidence>
<dbReference type="SUPFAM" id="SSF64153">
    <property type="entry name" value="YjeF N-terminal domain-like"/>
    <property type="match status" value="1"/>
</dbReference>
<evidence type="ECO:0000256" key="2">
    <source>
        <dbReference type="ARBA" id="ARBA00000909"/>
    </source>
</evidence>
<dbReference type="PANTHER" id="PTHR12592">
    <property type="entry name" value="ATP-DEPENDENT (S)-NAD(P)H-HYDRATE DEHYDRATASE FAMILY MEMBER"/>
    <property type="match status" value="1"/>
</dbReference>
<comment type="function">
    <text evidence="18">Catalyzes the epimerization of the S- and R-forms of NAD(P)HX, a damaged form of NAD(P)H that is a result of enzymatic or heat-dependent hydration. This is a prerequisite for the S-specific NAD(P)H-hydrate dehydratase to allow the repair of both epimers of NAD(P)HX.</text>
</comment>
<dbReference type="PROSITE" id="PS01050">
    <property type="entry name" value="YJEF_C_2"/>
    <property type="match status" value="1"/>
</dbReference>
<evidence type="ECO:0000313" key="23">
    <source>
        <dbReference type="Proteomes" id="UP000031307"/>
    </source>
</evidence>
<comment type="catalytic activity">
    <reaction evidence="2 18 19">
        <text>(6R)-NADPHX = (6S)-NADPHX</text>
        <dbReference type="Rhea" id="RHEA:32227"/>
        <dbReference type="ChEBI" id="CHEBI:64076"/>
        <dbReference type="ChEBI" id="CHEBI:64077"/>
        <dbReference type="EC" id="5.1.99.6"/>
    </reaction>
</comment>
<dbReference type="Proteomes" id="UP000031307">
    <property type="component" value="Unassembled WGS sequence"/>
</dbReference>
<feature type="binding site" evidence="17">
    <location>
        <position position="346"/>
    </location>
    <ligand>
        <name>(6S)-NADPHX</name>
        <dbReference type="ChEBI" id="CHEBI:64076"/>
    </ligand>
</feature>
<feature type="domain" description="YjeF N-terminal" evidence="21">
    <location>
        <begin position="31"/>
        <end position="238"/>
    </location>
</feature>
<dbReference type="PANTHER" id="PTHR12592:SF0">
    <property type="entry name" value="ATP-DEPENDENT (S)-NAD(P)H-HYDRATE DEHYDRATASE"/>
    <property type="match status" value="1"/>
</dbReference>
<evidence type="ECO:0000256" key="6">
    <source>
        <dbReference type="ARBA" id="ARBA00022741"/>
    </source>
</evidence>
<dbReference type="InterPro" id="IPR029056">
    <property type="entry name" value="Ribokinase-like"/>
</dbReference>
<dbReference type="GO" id="GO:0110051">
    <property type="term" value="P:metabolite repair"/>
    <property type="evidence" value="ECO:0007669"/>
    <property type="project" value="TreeGrafter"/>
</dbReference>
<dbReference type="GO" id="GO:0005524">
    <property type="term" value="F:ATP binding"/>
    <property type="evidence" value="ECO:0007669"/>
    <property type="project" value="UniProtKB-UniRule"/>
</dbReference>
<dbReference type="InterPro" id="IPR000631">
    <property type="entry name" value="CARKD"/>
</dbReference>
<dbReference type="GO" id="GO:0046872">
    <property type="term" value="F:metal ion binding"/>
    <property type="evidence" value="ECO:0007669"/>
    <property type="project" value="UniProtKB-UniRule"/>
</dbReference>
<comment type="function">
    <text evidence="14 19">Bifunctional enzyme that catalyzes the epimerization of the S- and R-forms of NAD(P)HX and the dehydration of the S-form of NAD(P)HX at the expense of ADP, which is converted to AMP. This allows the repair of both epimers of NAD(P)HX, a damaged form of NAD(P)H that is a result of enzymatic or heat-dependent hydration.</text>
</comment>
<dbReference type="PIRSF" id="PIRSF017184">
    <property type="entry name" value="Nnr"/>
    <property type="match status" value="1"/>
</dbReference>
<comment type="catalytic activity">
    <reaction evidence="1 18 19">
        <text>(6R)-NADHX = (6S)-NADHX</text>
        <dbReference type="Rhea" id="RHEA:32215"/>
        <dbReference type="ChEBI" id="CHEBI:64074"/>
        <dbReference type="ChEBI" id="CHEBI:64075"/>
        <dbReference type="EC" id="5.1.99.6"/>
    </reaction>
</comment>
<comment type="function">
    <text evidence="17">Catalyzes the dehydration of the S-form of NAD(P)HX at the expense of ADP, which is converted to AMP. Together with NAD(P)HX epimerase, which catalyzes the epimerization of the S- and R-forms, the enzyme allows the repair of both epimers of NAD(P)HX, a damaged form of NAD(P)H that is a result of enzymatic or heat-dependent hydration.</text>
</comment>
<evidence type="ECO:0000256" key="11">
    <source>
        <dbReference type="ARBA" id="ARBA00023235"/>
    </source>
</evidence>
<evidence type="ECO:0000256" key="15">
    <source>
        <dbReference type="ARBA" id="ARBA00048238"/>
    </source>
</evidence>
<feature type="binding site" evidence="17">
    <location>
        <position position="462"/>
    </location>
    <ligand>
        <name>AMP</name>
        <dbReference type="ChEBI" id="CHEBI:456215"/>
    </ligand>
</feature>
<dbReference type="CDD" id="cd01171">
    <property type="entry name" value="YXKO-related"/>
    <property type="match status" value="1"/>
</dbReference>
<feature type="binding site" evidence="18">
    <location>
        <position position="147"/>
    </location>
    <ligand>
        <name>K(+)</name>
        <dbReference type="ChEBI" id="CHEBI:29103"/>
    </ligand>
</feature>
<reference evidence="22 23" key="1">
    <citation type="journal article" date="2014" name="Mol. Biol. Evol.">
        <title>Massive expansion of Ubiquitination-related gene families within the Chlamydiae.</title>
        <authorList>
            <person name="Domman D."/>
            <person name="Collingro A."/>
            <person name="Lagkouvardos I."/>
            <person name="Gehre L."/>
            <person name="Weinmaier T."/>
            <person name="Rattei T."/>
            <person name="Subtil A."/>
            <person name="Horn M."/>
        </authorList>
    </citation>
    <scope>NUCLEOTIDE SEQUENCE [LARGE SCALE GENOMIC DNA]</scope>
    <source>
        <strain evidence="22 23">OEW1</strain>
    </source>
</reference>
<comment type="similarity">
    <text evidence="3 19">In the N-terminal section; belongs to the NnrE/AIBP family.</text>
</comment>
<evidence type="ECO:0000259" key="21">
    <source>
        <dbReference type="PROSITE" id="PS51385"/>
    </source>
</evidence>
<dbReference type="EMBL" id="JSAM01000006">
    <property type="protein sequence ID" value="KIA78739.1"/>
    <property type="molecule type" value="Genomic_DNA"/>
</dbReference>
<dbReference type="Pfam" id="PF03853">
    <property type="entry name" value="YjeF_N"/>
    <property type="match status" value="1"/>
</dbReference>
<protein>
    <recommendedName>
        <fullName evidence="19">Bifunctional NAD(P)H-hydrate repair enzyme</fullName>
    </recommendedName>
    <alternativeName>
        <fullName evidence="19">Nicotinamide nucleotide repair protein</fullName>
    </alternativeName>
    <domain>
        <recommendedName>
            <fullName evidence="19">ADP-dependent (S)-NAD(P)H-hydrate dehydratase</fullName>
            <ecNumber evidence="19">4.2.1.136</ecNumber>
        </recommendedName>
        <alternativeName>
            <fullName evidence="19">ADP-dependent NAD(P)HX dehydratase</fullName>
        </alternativeName>
    </domain>
    <domain>
        <recommendedName>
            <fullName evidence="19">NAD(P)H-hydrate epimerase</fullName>
            <ecNumber evidence="19">5.1.99.6</ecNumber>
        </recommendedName>
    </domain>
</protein>
<feature type="binding site" evidence="18">
    <location>
        <position position="163"/>
    </location>
    <ligand>
        <name>(6S)-NADPHX</name>
        <dbReference type="ChEBI" id="CHEBI:64076"/>
    </ligand>
</feature>